<sequence length="507" mass="55542">MQRNTSVVNGIDSTGYPSLSLSSANLSLLKEAFERFNIAVTLGDDELLEINDAVRLEIINNLKQLESMQPEYAATVIQLSRQTGQYFSAAANLARSIIDGGVDLTNATATAQQNNQHFEALKSDFEAFYDLNRNSLTSTIQNLAVQNENTARFIQLACVISLILIAGLALYIVNGIRNDLRLITEKMRDISTGDGDLRARLEYHKQDELKDLVNYFNQFVGKLNDNISQVIRNTQTLSDISSHLLAANQTASQVSEQQLAAMDEVANAIMQMTHVSADISGNAQDTAQAVSRSMTLSQEGATMVNQTLSALDLLVNDVQQTSSVVSELNDSTRNAESILLAINAIAEQTNLLALNAAIEAARAGEQGRGFAVVADEVRTLAGRTQSSTQEIQTVLVNLQSKADTAMEIIRGSLVNTELCDEKCNQAELTIKNVAENMSDIDQRNILIAAATEEQVQTNKEMEAHLLNLQNMSQQTVNSLKQVDDMVQEIERVKEALISVSQQFKTHD</sequence>
<evidence type="ECO:0000256" key="7">
    <source>
        <dbReference type="PROSITE-ProRule" id="PRU00284"/>
    </source>
</evidence>
<evidence type="ECO:0000256" key="1">
    <source>
        <dbReference type="ARBA" id="ARBA00004141"/>
    </source>
</evidence>
<dbReference type="PROSITE" id="PS50111">
    <property type="entry name" value="CHEMOTAXIS_TRANSDUC_2"/>
    <property type="match status" value="1"/>
</dbReference>
<evidence type="ECO:0000313" key="11">
    <source>
        <dbReference type="EMBL" id="MDE1514816.1"/>
    </source>
</evidence>
<dbReference type="PANTHER" id="PTHR32089:SF119">
    <property type="entry name" value="METHYL-ACCEPTING CHEMOTAXIS PROTEIN CTPL"/>
    <property type="match status" value="1"/>
</dbReference>
<comment type="similarity">
    <text evidence="6">Belongs to the methyl-accepting chemotaxis (MCP) protein family.</text>
</comment>
<feature type="domain" description="Methyl-accepting transducer" evidence="9">
    <location>
        <begin position="233"/>
        <end position="469"/>
    </location>
</feature>
<protein>
    <submittedName>
        <fullName evidence="11">Methyl-accepting chemotaxis protein</fullName>
    </submittedName>
</protein>
<evidence type="ECO:0000256" key="5">
    <source>
        <dbReference type="ARBA" id="ARBA00023224"/>
    </source>
</evidence>
<dbReference type="CDD" id="cd06225">
    <property type="entry name" value="HAMP"/>
    <property type="match status" value="1"/>
</dbReference>
<proteinExistence type="inferred from homology"/>
<evidence type="ECO:0000259" key="10">
    <source>
        <dbReference type="PROSITE" id="PS50885"/>
    </source>
</evidence>
<feature type="transmembrane region" description="Helical" evidence="8">
    <location>
        <begin position="153"/>
        <end position="173"/>
    </location>
</feature>
<reference evidence="11 12" key="1">
    <citation type="submission" date="2023-02" db="EMBL/GenBank/DDBJ databases">
        <title>Vibrio intestini sp. nov., a close relative of Vibrio cholerae isolated from the intestine of Healthy Culter dabryi.</title>
        <authorList>
            <person name="Wu N."/>
        </authorList>
    </citation>
    <scope>NUCLEOTIDE SEQUENCE [LARGE SCALE GENOMIC DNA]</scope>
    <source>
        <strain evidence="11 12">DSL-7</strain>
    </source>
</reference>
<dbReference type="PANTHER" id="PTHR32089">
    <property type="entry name" value="METHYL-ACCEPTING CHEMOTAXIS PROTEIN MCPB"/>
    <property type="match status" value="1"/>
</dbReference>
<comment type="subcellular location">
    <subcellularLocation>
        <location evidence="1">Membrane</location>
        <topology evidence="1">Multi-pass membrane protein</topology>
    </subcellularLocation>
</comment>
<dbReference type="SMART" id="SM00283">
    <property type="entry name" value="MA"/>
    <property type="match status" value="1"/>
</dbReference>
<dbReference type="InterPro" id="IPR004089">
    <property type="entry name" value="MCPsignal_dom"/>
</dbReference>
<keyword evidence="5 7" id="KW-0807">Transducer</keyword>
<evidence type="ECO:0000313" key="12">
    <source>
        <dbReference type="Proteomes" id="UP001216189"/>
    </source>
</evidence>
<keyword evidence="12" id="KW-1185">Reference proteome</keyword>
<dbReference type="Proteomes" id="UP001216189">
    <property type="component" value="Unassembled WGS sequence"/>
</dbReference>
<evidence type="ECO:0000256" key="2">
    <source>
        <dbReference type="ARBA" id="ARBA00022692"/>
    </source>
</evidence>
<evidence type="ECO:0000256" key="8">
    <source>
        <dbReference type="SAM" id="Phobius"/>
    </source>
</evidence>
<dbReference type="Gene3D" id="1.10.287.950">
    <property type="entry name" value="Methyl-accepting chemotaxis protein"/>
    <property type="match status" value="1"/>
</dbReference>
<dbReference type="RefSeq" id="WP_274722458.1">
    <property type="nucleotide sequence ID" value="NZ_JARBFT010000005.1"/>
</dbReference>
<evidence type="ECO:0000259" key="9">
    <source>
        <dbReference type="PROSITE" id="PS50111"/>
    </source>
</evidence>
<accession>A0ABT5V0D6</accession>
<dbReference type="SUPFAM" id="SSF58104">
    <property type="entry name" value="Methyl-accepting chemotaxis protein (MCP) signaling domain"/>
    <property type="match status" value="1"/>
</dbReference>
<comment type="caution">
    <text evidence="11">The sequence shown here is derived from an EMBL/GenBank/DDBJ whole genome shotgun (WGS) entry which is preliminary data.</text>
</comment>
<keyword evidence="3 8" id="KW-1133">Transmembrane helix</keyword>
<keyword evidence="2 8" id="KW-0812">Transmembrane</keyword>
<dbReference type="Pfam" id="PF00672">
    <property type="entry name" value="HAMP"/>
    <property type="match status" value="1"/>
</dbReference>
<dbReference type="InterPro" id="IPR003660">
    <property type="entry name" value="HAMP_dom"/>
</dbReference>
<name>A0ABT5V0D6_9VIBR</name>
<feature type="domain" description="HAMP" evidence="10">
    <location>
        <begin position="174"/>
        <end position="228"/>
    </location>
</feature>
<dbReference type="SMART" id="SM00304">
    <property type="entry name" value="HAMP"/>
    <property type="match status" value="1"/>
</dbReference>
<keyword evidence="4 8" id="KW-0472">Membrane</keyword>
<organism evidence="11 12">
    <name type="scientific">Vibrio chanodichtyis</name>
    <dbReference type="NCBI Taxonomy" id="3027932"/>
    <lineage>
        <taxon>Bacteria</taxon>
        <taxon>Pseudomonadati</taxon>
        <taxon>Pseudomonadota</taxon>
        <taxon>Gammaproteobacteria</taxon>
        <taxon>Vibrionales</taxon>
        <taxon>Vibrionaceae</taxon>
        <taxon>Vibrio</taxon>
    </lineage>
</organism>
<evidence type="ECO:0000256" key="4">
    <source>
        <dbReference type="ARBA" id="ARBA00023136"/>
    </source>
</evidence>
<dbReference type="Pfam" id="PF00015">
    <property type="entry name" value="MCPsignal"/>
    <property type="match status" value="1"/>
</dbReference>
<gene>
    <name evidence="11" type="ORF">PUN32_07320</name>
</gene>
<dbReference type="EMBL" id="JARBFT010000005">
    <property type="protein sequence ID" value="MDE1514816.1"/>
    <property type="molecule type" value="Genomic_DNA"/>
</dbReference>
<evidence type="ECO:0000256" key="6">
    <source>
        <dbReference type="ARBA" id="ARBA00029447"/>
    </source>
</evidence>
<dbReference type="PROSITE" id="PS50885">
    <property type="entry name" value="HAMP"/>
    <property type="match status" value="1"/>
</dbReference>
<evidence type="ECO:0000256" key="3">
    <source>
        <dbReference type="ARBA" id="ARBA00022989"/>
    </source>
</evidence>